<dbReference type="InterPro" id="IPR000477">
    <property type="entry name" value="RT_dom"/>
</dbReference>
<dbReference type="PROSITE" id="PS50878">
    <property type="entry name" value="RT_POL"/>
    <property type="match status" value="1"/>
</dbReference>
<dbReference type="InterPro" id="IPR012942">
    <property type="entry name" value="SRR1-like"/>
</dbReference>
<protein>
    <submittedName>
        <fullName evidence="3">RNA-directed DNA polymerase from mobile element jockey</fullName>
    </submittedName>
</protein>
<feature type="domain" description="Reverse transcriptase" evidence="2">
    <location>
        <begin position="1"/>
        <end position="160"/>
    </location>
</feature>
<dbReference type="Pfam" id="PF00078">
    <property type="entry name" value="RVT_1"/>
    <property type="match status" value="1"/>
</dbReference>
<dbReference type="Pfam" id="PF07985">
    <property type="entry name" value="SRR1"/>
    <property type="match status" value="1"/>
</dbReference>
<dbReference type="InterPro" id="IPR040044">
    <property type="entry name" value="SRR1L"/>
</dbReference>
<dbReference type="GO" id="GO:0005634">
    <property type="term" value="C:nucleus"/>
    <property type="evidence" value="ECO:0007669"/>
    <property type="project" value="TreeGrafter"/>
</dbReference>
<reference evidence="3 4" key="1">
    <citation type="journal article" date="2019" name="Sci. Rep.">
        <title>Orb-weaving spider Araneus ventricosus genome elucidates the spidroin gene catalogue.</title>
        <authorList>
            <person name="Kono N."/>
            <person name="Nakamura H."/>
            <person name="Ohtoshi R."/>
            <person name="Moran D.A.P."/>
            <person name="Shinohara A."/>
            <person name="Yoshida Y."/>
            <person name="Fujiwara M."/>
            <person name="Mori M."/>
            <person name="Tomita M."/>
            <person name="Arakawa K."/>
        </authorList>
    </citation>
    <scope>NUCLEOTIDE SEQUENCE [LARGE SCALE GENOMIC DNA]</scope>
</reference>
<evidence type="ECO:0000313" key="4">
    <source>
        <dbReference type="Proteomes" id="UP000499080"/>
    </source>
</evidence>
<dbReference type="OrthoDB" id="6515679at2759"/>
<comment type="caution">
    <text evidence="3">The sequence shown here is derived from an EMBL/GenBank/DDBJ whole genome shotgun (WGS) entry which is preliminary data.</text>
</comment>
<keyword evidence="3" id="KW-0695">RNA-directed DNA polymerase</keyword>
<dbReference type="PANTHER" id="PTHR28626:SF3">
    <property type="entry name" value="SRR1-LIKE PROTEIN"/>
    <property type="match status" value="1"/>
</dbReference>
<gene>
    <name evidence="3" type="primary">pol_2319</name>
    <name evidence="3" type="ORF">AVEN_56153_1</name>
</gene>
<dbReference type="Proteomes" id="UP000499080">
    <property type="component" value="Unassembled WGS sequence"/>
</dbReference>
<keyword evidence="3" id="KW-0548">Nucleotidyltransferase</keyword>
<dbReference type="AlphaFoldDB" id="A0A4Y2MHT7"/>
<dbReference type="GO" id="GO:0005737">
    <property type="term" value="C:cytoplasm"/>
    <property type="evidence" value="ECO:0007669"/>
    <property type="project" value="TreeGrafter"/>
</dbReference>
<dbReference type="PANTHER" id="PTHR28626">
    <property type="entry name" value="SRR1-LIKE PROTEIN"/>
    <property type="match status" value="1"/>
</dbReference>
<dbReference type="EMBL" id="BGPR01007422">
    <property type="protein sequence ID" value="GBN26718.1"/>
    <property type="molecule type" value="Genomic_DNA"/>
</dbReference>
<evidence type="ECO:0000259" key="2">
    <source>
        <dbReference type="PROSITE" id="PS50878"/>
    </source>
</evidence>
<comment type="similarity">
    <text evidence="1">Belongs to the SRR1 family.</text>
</comment>
<keyword evidence="3" id="KW-0808">Transferase</keyword>
<dbReference type="GO" id="GO:0003964">
    <property type="term" value="F:RNA-directed DNA polymerase activity"/>
    <property type="evidence" value="ECO:0007669"/>
    <property type="project" value="UniProtKB-KW"/>
</dbReference>
<name>A0A4Y2MHT7_ARAVE</name>
<accession>A0A4Y2MHT7</accession>
<keyword evidence="4" id="KW-1185">Reference proteome</keyword>
<proteinExistence type="inferred from homology"/>
<sequence length="346" mass="40059">MKVLLINKKQELFSSIPKKPSTVWQDALMHKIISLNTPTYLTKIDSYLKNRNFRVKVNNELSDIKNIAAGVAQGSKLGPILFSCYINDIPKHFNTLLCMYADDTAILARNKNPNFIKLALNRHIHALEVWFTKWKIAINASKTEAIRFQKGFADDDGIITETHISHNGTEHHQQDTYSDMFDFSEVLKFQFTVDQLFFTTQEKCILEDFGLHVLKVNERGKRNISNRTIFFMPHCHSSLYNNLLSANWNKECLSKLMIIGNGMKKRYLEKRRYIASASKFDTEIKIRTDFESVQVIHSLSLVSFHIDALGAVPLQVWNDTAEPIRCYYKKRKTVNLGNLCEIFRDE</sequence>
<evidence type="ECO:0000256" key="1">
    <source>
        <dbReference type="ARBA" id="ARBA00009856"/>
    </source>
</evidence>
<organism evidence="3 4">
    <name type="scientific">Araneus ventricosus</name>
    <name type="common">Orbweaver spider</name>
    <name type="synonym">Epeira ventricosa</name>
    <dbReference type="NCBI Taxonomy" id="182803"/>
    <lineage>
        <taxon>Eukaryota</taxon>
        <taxon>Metazoa</taxon>
        <taxon>Ecdysozoa</taxon>
        <taxon>Arthropoda</taxon>
        <taxon>Chelicerata</taxon>
        <taxon>Arachnida</taxon>
        <taxon>Araneae</taxon>
        <taxon>Araneomorphae</taxon>
        <taxon>Entelegynae</taxon>
        <taxon>Araneoidea</taxon>
        <taxon>Araneidae</taxon>
        <taxon>Araneus</taxon>
    </lineage>
</organism>
<evidence type="ECO:0000313" key="3">
    <source>
        <dbReference type="EMBL" id="GBN26718.1"/>
    </source>
</evidence>